<reference evidence="5 6" key="1">
    <citation type="submission" date="2018-05" db="EMBL/GenBank/DDBJ databases">
        <title>Genomic Encyclopedia of Type Strains, Phase IV (KMG-IV): sequencing the most valuable type-strain genomes for metagenomic binning, comparative biology and taxonomic classification.</title>
        <authorList>
            <person name="Goeker M."/>
        </authorList>
    </citation>
    <scope>NUCLEOTIDE SEQUENCE [LARGE SCALE GENOMIC DNA]</scope>
    <source>
        <strain evidence="5 6">DSM 25134</strain>
    </source>
</reference>
<dbReference type="EMBL" id="QJKC01000009">
    <property type="protein sequence ID" value="PXX46352.1"/>
    <property type="molecule type" value="Genomic_DNA"/>
</dbReference>
<accession>A0A318JC18</accession>
<gene>
    <name evidence="5" type="ORF">DFR38_109194</name>
</gene>
<evidence type="ECO:0000313" key="5">
    <source>
        <dbReference type="EMBL" id="PXX46352.1"/>
    </source>
</evidence>
<dbReference type="SMART" id="SM00283">
    <property type="entry name" value="MA"/>
    <property type="match status" value="1"/>
</dbReference>
<dbReference type="SUPFAM" id="SSF58104">
    <property type="entry name" value="Methyl-accepting chemotaxis protein (MCP) signaling domain"/>
    <property type="match status" value="1"/>
</dbReference>
<dbReference type="PANTHER" id="PTHR32089:SF112">
    <property type="entry name" value="LYSOZYME-LIKE PROTEIN-RELATED"/>
    <property type="match status" value="1"/>
</dbReference>
<dbReference type="GO" id="GO:0016020">
    <property type="term" value="C:membrane"/>
    <property type="evidence" value="ECO:0007669"/>
    <property type="project" value="InterPro"/>
</dbReference>
<evidence type="ECO:0000259" key="4">
    <source>
        <dbReference type="PROSITE" id="PS50111"/>
    </source>
</evidence>
<evidence type="ECO:0000313" key="6">
    <source>
        <dbReference type="Proteomes" id="UP000248395"/>
    </source>
</evidence>
<name>A0A318JC18_9NEIS</name>
<evidence type="ECO:0000256" key="2">
    <source>
        <dbReference type="PROSITE-ProRule" id="PRU00284"/>
    </source>
</evidence>
<keyword evidence="6" id="KW-1185">Reference proteome</keyword>
<dbReference type="Proteomes" id="UP000248395">
    <property type="component" value="Unassembled WGS sequence"/>
</dbReference>
<dbReference type="RefSeq" id="WP_059286436.1">
    <property type="nucleotide sequence ID" value="NZ_LNQU01000079.1"/>
</dbReference>
<feature type="domain" description="Methyl-accepting transducer" evidence="4">
    <location>
        <begin position="181"/>
        <end position="389"/>
    </location>
</feature>
<dbReference type="PROSITE" id="PS50111">
    <property type="entry name" value="CHEMOTAXIS_TRANSDUC_2"/>
    <property type="match status" value="1"/>
</dbReference>
<keyword evidence="3" id="KW-0812">Transmembrane</keyword>
<keyword evidence="3" id="KW-0472">Membrane</keyword>
<feature type="transmembrane region" description="Helical" evidence="3">
    <location>
        <begin position="42"/>
        <end position="61"/>
    </location>
</feature>
<dbReference type="GO" id="GO:0007165">
    <property type="term" value="P:signal transduction"/>
    <property type="evidence" value="ECO:0007669"/>
    <property type="project" value="UniProtKB-KW"/>
</dbReference>
<protein>
    <submittedName>
        <fullName evidence="5">Methyl-accepting chemotaxis protein</fullName>
    </submittedName>
</protein>
<evidence type="ECO:0000256" key="1">
    <source>
        <dbReference type="ARBA" id="ARBA00023224"/>
    </source>
</evidence>
<dbReference type="InterPro" id="IPR004089">
    <property type="entry name" value="MCPsignal_dom"/>
</dbReference>
<dbReference type="Pfam" id="PF00015">
    <property type="entry name" value="MCPsignal"/>
    <property type="match status" value="1"/>
</dbReference>
<evidence type="ECO:0000256" key="3">
    <source>
        <dbReference type="SAM" id="Phobius"/>
    </source>
</evidence>
<dbReference type="AlphaFoldDB" id="A0A318JC18"/>
<sequence length="484" mass="52897">MMARRTRSPFLRTRLGYWLIAFNTLTLCTVLASLLLPDSWRLGVEVFLMVFCLLLSVMVWVGSGRIFAVLNTLHEQLGYACDGELHHRASRTRDMGEVGLVAWELNDFLDLVETYFKEINTSFRRVSDNDYSRRPLCQGLPGMFAESLRNVDSAIQAMADNDGYIRRNRLSSQLAALNNPHLRQNLASNQSDLSQISTAMDQVSGITRDTASASRESLDSAVLLSGHMDTIAGSVVSMNEASSALAQEWTGIESSLAAISAIADQTNLLALNAAIEAARAGEMGRGFAVVADEVRKLAERSKDTAHRVQSVLGSLSSRIGDMQSRAGEAGSVAAEVKSSVESFRNRFATLAEQSDTVLGQVQKVRDMSQVSLQKVGHVMHKQMVYHALEEGRAITHGSDLAQWSQAEGLNSFGSTRSFSQLAATDQRVADSIEQAIAATSTGMQLDEDAILRHMHALEQDSALVLQLLDRMVEEKNALSTTAPR</sequence>
<dbReference type="Gene3D" id="1.10.287.950">
    <property type="entry name" value="Methyl-accepting chemotaxis protein"/>
    <property type="match status" value="1"/>
</dbReference>
<feature type="transmembrane region" description="Helical" evidence="3">
    <location>
        <begin position="15"/>
        <end position="36"/>
    </location>
</feature>
<comment type="caution">
    <text evidence="5">The sequence shown here is derived from an EMBL/GenBank/DDBJ whole genome shotgun (WGS) entry which is preliminary data.</text>
</comment>
<keyword evidence="1 2" id="KW-0807">Transducer</keyword>
<proteinExistence type="predicted"/>
<dbReference type="OrthoDB" id="9808588at2"/>
<organism evidence="5 6">
    <name type="scientific">Aquitalea magnusonii</name>
    <dbReference type="NCBI Taxonomy" id="332411"/>
    <lineage>
        <taxon>Bacteria</taxon>
        <taxon>Pseudomonadati</taxon>
        <taxon>Pseudomonadota</taxon>
        <taxon>Betaproteobacteria</taxon>
        <taxon>Neisseriales</taxon>
        <taxon>Chromobacteriaceae</taxon>
        <taxon>Aquitalea</taxon>
    </lineage>
</organism>
<keyword evidence="3" id="KW-1133">Transmembrane helix</keyword>
<dbReference type="PANTHER" id="PTHR32089">
    <property type="entry name" value="METHYL-ACCEPTING CHEMOTAXIS PROTEIN MCPB"/>
    <property type="match status" value="1"/>
</dbReference>